<dbReference type="STRING" id="1137284.GCA_001418205_01577"/>
<dbReference type="EMBL" id="CYHG01000004">
    <property type="protein sequence ID" value="CUB03726.1"/>
    <property type="molecule type" value="Genomic_DNA"/>
</dbReference>
<comment type="similarity">
    <text evidence="1">Belongs to the LysR transcriptional regulatory family.</text>
</comment>
<keyword evidence="2" id="KW-0805">Transcription regulation</keyword>
<sequence length="295" mass="33242">MLDDLKIFIVAAETKSLTATADKLGMTIATVSRRIASLENTLGSVLLHRSTKGLTLTSVGESYYRECAEFIEALDQRISDLDHTLNSLEGEVKLLAPTNLGAGPLDEFWAYFTVQYPQISLRIELSNHFESLQDKQADLALRSGQSSNLSLIQRKVGEIQGILVASPDLTPFPETIEQLEQSPSVAGQLFTDWHITHTDNGKKHSILKTHRHTSNDMRIAVNLAKHGQGVTLLPESLVYHDIQQGHLKRVLPDWHGRNREIYMVWASRRSLSVRAKLLRDELITFLQQQEWFHGV</sequence>
<organism evidence="6 7">
    <name type="scientific">Marinomonas fungiae</name>
    <dbReference type="NCBI Taxonomy" id="1137284"/>
    <lineage>
        <taxon>Bacteria</taxon>
        <taxon>Pseudomonadati</taxon>
        <taxon>Pseudomonadota</taxon>
        <taxon>Gammaproteobacteria</taxon>
        <taxon>Oceanospirillales</taxon>
        <taxon>Oceanospirillaceae</taxon>
        <taxon>Marinomonas</taxon>
    </lineage>
</organism>
<dbReference type="Pfam" id="PF00126">
    <property type="entry name" value="HTH_1"/>
    <property type="match status" value="1"/>
</dbReference>
<dbReference type="AlphaFoldDB" id="A0A0K6IKX3"/>
<keyword evidence="4" id="KW-0804">Transcription</keyword>
<dbReference type="Proteomes" id="UP000182769">
    <property type="component" value="Unassembled WGS sequence"/>
</dbReference>
<dbReference type="InterPro" id="IPR005119">
    <property type="entry name" value="LysR_subst-bd"/>
</dbReference>
<dbReference type="SUPFAM" id="SSF46785">
    <property type="entry name" value="Winged helix' DNA-binding domain"/>
    <property type="match status" value="1"/>
</dbReference>
<dbReference type="InterPro" id="IPR000847">
    <property type="entry name" value="LysR_HTH_N"/>
</dbReference>
<accession>A0A0K6IKX3</accession>
<dbReference type="RefSeq" id="WP_055462683.1">
    <property type="nucleotide sequence ID" value="NZ_CYHG01000004.1"/>
</dbReference>
<keyword evidence="3 6" id="KW-0238">DNA-binding</keyword>
<dbReference type="Gene3D" id="3.40.190.290">
    <property type="match status" value="1"/>
</dbReference>
<feature type="domain" description="HTH lysR-type" evidence="5">
    <location>
        <begin position="1"/>
        <end position="57"/>
    </location>
</feature>
<reference evidence="7" key="1">
    <citation type="submission" date="2015-08" db="EMBL/GenBank/DDBJ databases">
        <authorList>
            <person name="Varghese N."/>
        </authorList>
    </citation>
    <scope>NUCLEOTIDE SEQUENCE [LARGE SCALE GENOMIC DNA]</scope>
    <source>
        <strain evidence="7">JCM 18476</strain>
    </source>
</reference>
<evidence type="ECO:0000256" key="2">
    <source>
        <dbReference type="ARBA" id="ARBA00023015"/>
    </source>
</evidence>
<name>A0A0K6IKX3_9GAMM</name>
<dbReference type="GO" id="GO:0006351">
    <property type="term" value="P:DNA-templated transcription"/>
    <property type="evidence" value="ECO:0007669"/>
    <property type="project" value="TreeGrafter"/>
</dbReference>
<dbReference type="InterPro" id="IPR036390">
    <property type="entry name" value="WH_DNA-bd_sf"/>
</dbReference>
<evidence type="ECO:0000259" key="5">
    <source>
        <dbReference type="PROSITE" id="PS50931"/>
    </source>
</evidence>
<evidence type="ECO:0000313" key="6">
    <source>
        <dbReference type="EMBL" id="CUB03726.1"/>
    </source>
</evidence>
<dbReference type="InterPro" id="IPR058163">
    <property type="entry name" value="LysR-type_TF_proteobact-type"/>
</dbReference>
<dbReference type="PANTHER" id="PTHR30537">
    <property type="entry name" value="HTH-TYPE TRANSCRIPTIONAL REGULATOR"/>
    <property type="match status" value="1"/>
</dbReference>
<proteinExistence type="inferred from homology"/>
<dbReference type="OrthoDB" id="9815676at2"/>
<dbReference type="CDD" id="cd08422">
    <property type="entry name" value="PBP2_CrgA_like"/>
    <property type="match status" value="1"/>
</dbReference>
<evidence type="ECO:0000256" key="4">
    <source>
        <dbReference type="ARBA" id="ARBA00023163"/>
    </source>
</evidence>
<dbReference type="GO" id="GO:0043565">
    <property type="term" value="F:sequence-specific DNA binding"/>
    <property type="evidence" value="ECO:0007669"/>
    <property type="project" value="TreeGrafter"/>
</dbReference>
<protein>
    <submittedName>
        <fullName evidence="6">DNA-binding transcriptional regulator, LysR family</fullName>
    </submittedName>
</protein>
<dbReference type="InterPro" id="IPR036388">
    <property type="entry name" value="WH-like_DNA-bd_sf"/>
</dbReference>
<keyword evidence="7" id="KW-1185">Reference proteome</keyword>
<dbReference type="PANTHER" id="PTHR30537:SF5">
    <property type="entry name" value="HTH-TYPE TRANSCRIPTIONAL ACTIVATOR TTDR-RELATED"/>
    <property type="match status" value="1"/>
</dbReference>
<dbReference type="FunFam" id="1.10.10.10:FF:000001">
    <property type="entry name" value="LysR family transcriptional regulator"/>
    <property type="match status" value="1"/>
</dbReference>
<evidence type="ECO:0000256" key="1">
    <source>
        <dbReference type="ARBA" id="ARBA00009437"/>
    </source>
</evidence>
<dbReference type="SUPFAM" id="SSF53850">
    <property type="entry name" value="Periplasmic binding protein-like II"/>
    <property type="match status" value="1"/>
</dbReference>
<dbReference type="GO" id="GO:0003700">
    <property type="term" value="F:DNA-binding transcription factor activity"/>
    <property type="evidence" value="ECO:0007669"/>
    <property type="project" value="InterPro"/>
</dbReference>
<evidence type="ECO:0000313" key="7">
    <source>
        <dbReference type="Proteomes" id="UP000182769"/>
    </source>
</evidence>
<dbReference type="Gene3D" id="1.10.10.10">
    <property type="entry name" value="Winged helix-like DNA-binding domain superfamily/Winged helix DNA-binding domain"/>
    <property type="match status" value="1"/>
</dbReference>
<evidence type="ECO:0000256" key="3">
    <source>
        <dbReference type="ARBA" id="ARBA00023125"/>
    </source>
</evidence>
<gene>
    <name evidence="6" type="ORF">Ga0061065_104157</name>
</gene>
<dbReference type="Pfam" id="PF03466">
    <property type="entry name" value="LysR_substrate"/>
    <property type="match status" value="1"/>
</dbReference>
<dbReference type="PROSITE" id="PS50931">
    <property type="entry name" value="HTH_LYSR"/>
    <property type="match status" value="1"/>
</dbReference>